<protein>
    <recommendedName>
        <fullName evidence="4">Glycosyltransferase RgtA/B/C/D-like domain-containing protein</fullName>
    </recommendedName>
</protein>
<feature type="transmembrane region" description="Helical" evidence="1">
    <location>
        <begin position="137"/>
        <end position="155"/>
    </location>
</feature>
<name>A0A6G7YJI3_9ACTN</name>
<evidence type="ECO:0000313" key="3">
    <source>
        <dbReference type="Proteomes" id="UP000502035"/>
    </source>
</evidence>
<feature type="transmembrane region" description="Helical" evidence="1">
    <location>
        <begin position="88"/>
        <end position="110"/>
    </location>
</feature>
<reference evidence="2 3" key="1">
    <citation type="submission" date="2020-03" db="EMBL/GenBank/DDBJ databases">
        <title>Nocardioides sp. nov., isolated from fish.</title>
        <authorList>
            <person name="Hyun D.-W."/>
            <person name="Bae J.-W."/>
        </authorList>
    </citation>
    <scope>NUCLEOTIDE SEQUENCE [LARGE SCALE GENOMIC DNA]</scope>
    <source>
        <strain evidence="2 3">HDW12A</strain>
    </source>
</reference>
<dbReference type="AlphaFoldDB" id="A0A6G7YJI3"/>
<evidence type="ECO:0000256" key="1">
    <source>
        <dbReference type="SAM" id="Phobius"/>
    </source>
</evidence>
<proteinExistence type="predicted"/>
<keyword evidence="1" id="KW-0812">Transmembrane</keyword>
<keyword evidence="1" id="KW-0472">Membrane</keyword>
<dbReference type="RefSeq" id="WP_166320583.1">
    <property type="nucleotide sequence ID" value="NZ_CP049866.1"/>
</dbReference>
<feature type="transmembrane region" description="Helical" evidence="1">
    <location>
        <begin position="279"/>
        <end position="304"/>
    </location>
</feature>
<dbReference type="Proteomes" id="UP000502035">
    <property type="component" value="Chromosome"/>
</dbReference>
<dbReference type="EMBL" id="CP049866">
    <property type="protein sequence ID" value="QIK76899.1"/>
    <property type="molecule type" value="Genomic_DNA"/>
</dbReference>
<keyword evidence="3" id="KW-1185">Reference proteome</keyword>
<feature type="transmembrane region" description="Helical" evidence="1">
    <location>
        <begin position="324"/>
        <end position="342"/>
    </location>
</feature>
<organism evidence="2 3">
    <name type="scientific">Nocardioides piscis</name>
    <dbReference type="NCBI Taxonomy" id="2714938"/>
    <lineage>
        <taxon>Bacteria</taxon>
        <taxon>Bacillati</taxon>
        <taxon>Actinomycetota</taxon>
        <taxon>Actinomycetes</taxon>
        <taxon>Propionibacteriales</taxon>
        <taxon>Nocardioidaceae</taxon>
        <taxon>Nocardioides</taxon>
    </lineage>
</organism>
<accession>A0A6G7YJI3</accession>
<feature type="transmembrane region" description="Helical" evidence="1">
    <location>
        <begin position="175"/>
        <end position="193"/>
    </location>
</feature>
<feature type="transmembrane region" description="Helical" evidence="1">
    <location>
        <begin position="247"/>
        <end position="267"/>
    </location>
</feature>
<evidence type="ECO:0000313" key="2">
    <source>
        <dbReference type="EMBL" id="QIK76899.1"/>
    </source>
</evidence>
<keyword evidence="1" id="KW-1133">Transmembrane helix</keyword>
<feature type="transmembrane region" description="Helical" evidence="1">
    <location>
        <begin position="205"/>
        <end position="227"/>
    </location>
</feature>
<gene>
    <name evidence="2" type="ORF">G7071_17125</name>
</gene>
<evidence type="ECO:0008006" key="4">
    <source>
        <dbReference type="Google" id="ProtNLM"/>
    </source>
</evidence>
<dbReference type="KEGG" id="npi:G7071_17125"/>
<sequence>MITTLVRRVLPIVSLAVLLGALVRNQSRPPLSGDGYFHLRMGRELLDGWSIADPGNLGPFDTADWVSTQWLAQLAMAGVEDLAGLAGVMWAAGFLVLCLALATFVCCRLVSAPLPAAFATILVCSAASPGLSARPQVFSYLFVLVVTVAWLRTMRDLEPRWWLVLVAWVWAPLHGMWPLAGVIGVVAIVGILLDGRADRDRILRLVLIPVLSSVIVLATPLGLRVYGSLFAVGSRAEYFAEWGPPDFGEPYAIALLGMFAIVLLVALKRRPLPWGEVLVIGMAAALAVSSARTTTVAAVMLAPLLAGALQQFVPRAPGIERREAAALALVLAACAVILVPVVQSRAEADVAPAWLDRRLDAQPAGTKVLNDWDTGAYFLWRHPQLALVMHGYGDVFTNDELRRNTDILRLNPGWDDEVRSLDADLALVDPDTSLGYALTNDPGWRVVEADDEFALLAPTTD</sequence>